<comment type="caution">
    <text evidence="3">The sequence shown here is derived from an EMBL/GenBank/DDBJ whole genome shotgun (WGS) entry which is preliminary data.</text>
</comment>
<name>A0A179IB12_CORDF</name>
<feature type="region of interest" description="Disordered" evidence="1">
    <location>
        <begin position="89"/>
        <end position="181"/>
    </location>
</feature>
<dbReference type="Pfam" id="PF22980">
    <property type="entry name" value="Myb_DNA-bind_8"/>
    <property type="match status" value="1"/>
</dbReference>
<dbReference type="Proteomes" id="UP000243081">
    <property type="component" value="Unassembled WGS sequence"/>
</dbReference>
<dbReference type="OMA" id="EFCNTGA"/>
<evidence type="ECO:0000259" key="2">
    <source>
        <dbReference type="Pfam" id="PF22980"/>
    </source>
</evidence>
<dbReference type="EMBL" id="LUKN01001967">
    <property type="protein sequence ID" value="OAQ99876.1"/>
    <property type="molecule type" value="Genomic_DNA"/>
</dbReference>
<protein>
    <recommendedName>
        <fullName evidence="2">Myb-like DNA-binding domain-containing protein</fullName>
    </recommendedName>
</protein>
<dbReference type="AlphaFoldDB" id="A0A179IB12"/>
<evidence type="ECO:0000256" key="1">
    <source>
        <dbReference type="SAM" id="MobiDB-lite"/>
    </source>
</evidence>
<dbReference type="InterPro" id="IPR054505">
    <property type="entry name" value="Myb_DNA-bind_8"/>
</dbReference>
<evidence type="ECO:0000313" key="3">
    <source>
        <dbReference type="EMBL" id="OAQ99876.1"/>
    </source>
</evidence>
<feature type="compositionally biased region" description="Low complexity" evidence="1">
    <location>
        <begin position="116"/>
        <end position="125"/>
    </location>
</feature>
<feature type="domain" description="Myb-like DNA-binding" evidence="2">
    <location>
        <begin position="7"/>
        <end position="44"/>
    </location>
</feature>
<feature type="compositionally biased region" description="Basic and acidic residues" evidence="1">
    <location>
        <begin position="149"/>
        <end position="159"/>
    </location>
</feature>
<reference evidence="3 4" key="1">
    <citation type="submission" date="2016-03" db="EMBL/GenBank/DDBJ databases">
        <title>Fine-scale spatial genetic structure of a fungal parasite of coffee scale insects.</title>
        <authorList>
            <person name="Jackson D."/>
            <person name="Zemenick K.A."/>
            <person name="Malloure B."/>
            <person name="Quandt C.A."/>
            <person name="James T.Y."/>
        </authorList>
    </citation>
    <scope>NUCLEOTIDE SEQUENCE [LARGE SCALE GENOMIC DNA]</scope>
    <source>
        <strain evidence="3 4">UM487</strain>
    </source>
</reference>
<dbReference type="OrthoDB" id="5353914at2759"/>
<accession>A0A179IB12</accession>
<evidence type="ECO:0000313" key="4">
    <source>
        <dbReference type="Proteomes" id="UP000243081"/>
    </source>
</evidence>
<feature type="compositionally biased region" description="Basic residues" evidence="1">
    <location>
        <begin position="126"/>
        <end position="138"/>
    </location>
</feature>
<proteinExistence type="predicted"/>
<keyword evidence="4" id="KW-1185">Reference proteome</keyword>
<organism evidence="3 4">
    <name type="scientific">Cordyceps confragosa</name>
    <name type="common">Lecanicillium lecanii</name>
    <dbReference type="NCBI Taxonomy" id="2714763"/>
    <lineage>
        <taxon>Eukaryota</taxon>
        <taxon>Fungi</taxon>
        <taxon>Dikarya</taxon>
        <taxon>Ascomycota</taxon>
        <taxon>Pezizomycotina</taxon>
        <taxon>Sordariomycetes</taxon>
        <taxon>Hypocreomycetidae</taxon>
        <taxon>Hypocreales</taxon>
        <taxon>Cordycipitaceae</taxon>
        <taxon>Akanthomyces</taxon>
    </lineage>
</organism>
<sequence>MSTKIDPKENVRFLISCIHHSTNGKPNFDLVAKELNIVSKGAAYVIPSLSLDQPASRLPTLQNLSNHAHSGKRYERLLKSCDVVDSGKCRVPAPAATDDDGNKEPAKPTAKKRKAPAAAATPKVPAVKKAKAAPRAKKAKIETEEEDDHVVGKDIKAEAESDSPLSDFPEELDENVKAEEA</sequence>
<gene>
    <name evidence="3" type="ORF">LLEC1_03665</name>
</gene>